<dbReference type="EMBL" id="CP000860">
    <property type="protein sequence ID" value="ACA60143.1"/>
    <property type="molecule type" value="Genomic_DNA"/>
</dbReference>
<dbReference type="InterPro" id="IPR006015">
    <property type="entry name" value="Universal_stress_UspA"/>
</dbReference>
<feature type="domain" description="UspA" evidence="2">
    <location>
        <begin position="161"/>
        <end position="292"/>
    </location>
</feature>
<evidence type="ECO:0000313" key="3">
    <source>
        <dbReference type="EMBL" id="ACA60143.1"/>
    </source>
</evidence>
<reference evidence="3 4" key="2">
    <citation type="journal article" date="2008" name="Science">
        <title>Environmental genomics reveals a single-species ecosystem deep within Earth.</title>
        <authorList>
            <person name="Chivian D."/>
            <person name="Brodie E.L."/>
            <person name="Alm E.J."/>
            <person name="Culley D.E."/>
            <person name="Dehal P.S."/>
            <person name="Desantis T.Z."/>
            <person name="Gihring T.M."/>
            <person name="Lapidus A."/>
            <person name="Lin L.H."/>
            <person name="Lowry S.R."/>
            <person name="Moser D.P."/>
            <person name="Richardson P.M."/>
            <person name="Southam G."/>
            <person name="Wanger G."/>
            <person name="Pratt L.M."/>
            <person name="Andersen G.L."/>
            <person name="Hazen T.C."/>
            <person name="Brockman F.J."/>
            <person name="Arkin A.P."/>
            <person name="Onstott T.C."/>
        </authorList>
    </citation>
    <scope>NUCLEOTIDE SEQUENCE [LARGE SCALE GENOMIC DNA]</scope>
    <source>
        <strain evidence="3 4">MP104C</strain>
    </source>
</reference>
<dbReference type="STRING" id="477974.Daud_1641"/>
<evidence type="ECO:0000259" key="2">
    <source>
        <dbReference type="Pfam" id="PF00582"/>
    </source>
</evidence>
<gene>
    <name evidence="3" type="ordered locus">Daud_1641</name>
</gene>
<dbReference type="SUPFAM" id="SSF52402">
    <property type="entry name" value="Adenine nucleotide alpha hydrolases-like"/>
    <property type="match status" value="2"/>
</dbReference>
<dbReference type="Gene3D" id="3.40.50.620">
    <property type="entry name" value="HUPs"/>
    <property type="match status" value="2"/>
</dbReference>
<dbReference type="Pfam" id="PF00582">
    <property type="entry name" value="Usp"/>
    <property type="match status" value="2"/>
</dbReference>
<evidence type="ECO:0000256" key="1">
    <source>
        <dbReference type="ARBA" id="ARBA00008791"/>
    </source>
</evidence>
<organism evidence="3 4">
    <name type="scientific">Desulforudis audaxviator (strain MP104C)</name>
    <dbReference type="NCBI Taxonomy" id="477974"/>
    <lineage>
        <taxon>Bacteria</taxon>
        <taxon>Bacillati</taxon>
        <taxon>Bacillota</taxon>
        <taxon>Clostridia</taxon>
        <taxon>Thermoanaerobacterales</taxon>
        <taxon>Candidatus Desulforudaceae</taxon>
        <taxon>Candidatus Desulforudis</taxon>
    </lineage>
</organism>
<reference evidence="4" key="1">
    <citation type="submission" date="2007-10" db="EMBL/GenBank/DDBJ databases">
        <title>Complete sequence of chromosome of Desulforudis audaxviator MP104C.</title>
        <authorList>
            <person name="Copeland A."/>
            <person name="Lucas S."/>
            <person name="Lapidus A."/>
            <person name="Barry K."/>
            <person name="Glavina del Rio T."/>
            <person name="Dalin E."/>
            <person name="Tice H."/>
            <person name="Bruce D."/>
            <person name="Pitluck S."/>
            <person name="Lowry S.R."/>
            <person name="Larimer F."/>
            <person name="Land M.L."/>
            <person name="Hauser L."/>
            <person name="Kyrpides N."/>
            <person name="Ivanova N.N."/>
            <person name="Richardson P."/>
        </authorList>
    </citation>
    <scope>NUCLEOTIDE SEQUENCE [LARGE SCALE GENOMIC DNA]</scope>
    <source>
        <strain evidence="4">MP104C</strain>
    </source>
</reference>
<dbReference type="InterPro" id="IPR006016">
    <property type="entry name" value="UspA"/>
</dbReference>
<feature type="domain" description="UspA" evidence="2">
    <location>
        <begin position="1"/>
        <end position="141"/>
    </location>
</feature>
<dbReference type="KEGG" id="dau:Daud_1641"/>
<sequence length="294" mass="32047">MTRRVVLTTDFSECAQRTLDCIPALKVLGFDEVVLLHVINPHDLAHVLSGLGSDQQLARIKTQVESILAETAEQANGWNIPVRPVVKFGKAADGIIATAREEDAQLIAIGSQGWGLVKGAVLGSVSERVLRYAPMPVLVIKCGPGSAGDEAPCGPDHLNLFRRIMVPTDFSDASLEARDYILGLAEHLREAVEELIVIHVADRFTVFSERQYEEAPAQLRRVARSLEAAGYRVRTLLKRGVPFVRLAGTVREEGVTLVVMGSHGLSRVREMLLGGTCAEFVRTVDRPVLVVKQG</sequence>
<dbReference type="eggNOG" id="COG0589">
    <property type="taxonomic scope" value="Bacteria"/>
</dbReference>
<name>B1I591_DESAP</name>
<proteinExistence type="inferred from homology"/>
<accession>B1I591</accession>
<comment type="similarity">
    <text evidence="1">Belongs to the universal stress protein A family.</text>
</comment>
<dbReference type="PANTHER" id="PTHR46268">
    <property type="entry name" value="STRESS RESPONSE PROTEIN NHAX"/>
    <property type="match status" value="1"/>
</dbReference>
<keyword evidence="4" id="KW-1185">Reference proteome</keyword>
<dbReference type="RefSeq" id="WP_012302724.1">
    <property type="nucleotide sequence ID" value="NC_010424.1"/>
</dbReference>
<dbReference type="CDD" id="cd00293">
    <property type="entry name" value="USP-like"/>
    <property type="match status" value="2"/>
</dbReference>
<dbReference type="Proteomes" id="UP000008544">
    <property type="component" value="Chromosome"/>
</dbReference>
<protein>
    <submittedName>
        <fullName evidence="3">UspA domain protein</fullName>
    </submittedName>
</protein>
<dbReference type="PRINTS" id="PR01438">
    <property type="entry name" value="UNVRSLSTRESS"/>
</dbReference>
<dbReference type="OrthoDB" id="9794782at2"/>
<dbReference type="AlphaFoldDB" id="B1I591"/>
<dbReference type="HOGENOM" id="CLU_049301_2_0_9"/>
<dbReference type="InterPro" id="IPR014729">
    <property type="entry name" value="Rossmann-like_a/b/a_fold"/>
</dbReference>
<evidence type="ECO:0000313" key="4">
    <source>
        <dbReference type="Proteomes" id="UP000008544"/>
    </source>
</evidence>
<dbReference type="PANTHER" id="PTHR46268:SF26">
    <property type="entry name" value="UNIVERSAL STRESS PROTEIN MJ0577"/>
    <property type="match status" value="1"/>
</dbReference>